<gene>
    <name evidence="1" type="ORF">MIU77_16665</name>
</gene>
<dbReference type="EMBL" id="CP092365">
    <property type="protein sequence ID" value="ULN52448.1"/>
    <property type="molecule type" value="Genomic_DNA"/>
</dbReference>
<reference evidence="1" key="1">
    <citation type="submission" date="2022-08" db="EMBL/GenBank/DDBJ databases">
        <title>Complete genome sequence of 14 non-tuberculosis mycobacteria type-strains.</title>
        <authorList>
            <person name="Igarashi Y."/>
            <person name="Osugi A."/>
            <person name="Mitarai S."/>
        </authorList>
    </citation>
    <scope>NUCLEOTIDE SEQUENCE</scope>
    <source>
        <strain evidence="1">DSM 45575</strain>
    </source>
</reference>
<name>A0ABY3TXP3_9MYCO</name>
<dbReference type="Proteomes" id="UP001055200">
    <property type="component" value="Chromosome"/>
</dbReference>
<dbReference type="RefSeq" id="WP_240170721.1">
    <property type="nucleotide sequence ID" value="NZ_CP092365.1"/>
</dbReference>
<keyword evidence="2" id="KW-1185">Reference proteome</keyword>
<protein>
    <recommendedName>
        <fullName evidence="3">CBS domain-containing protein</fullName>
    </recommendedName>
</protein>
<proteinExistence type="predicted"/>
<organism evidence="1 2">
    <name type="scientific">Mycolicibacillus parakoreensis</name>
    <dbReference type="NCBI Taxonomy" id="1069221"/>
    <lineage>
        <taxon>Bacteria</taxon>
        <taxon>Bacillati</taxon>
        <taxon>Actinomycetota</taxon>
        <taxon>Actinomycetes</taxon>
        <taxon>Mycobacteriales</taxon>
        <taxon>Mycobacteriaceae</taxon>
        <taxon>Mycolicibacillus</taxon>
    </lineage>
</organism>
<evidence type="ECO:0000313" key="1">
    <source>
        <dbReference type="EMBL" id="ULN52448.1"/>
    </source>
</evidence>
<evidence type="ECO:0008006" key="3">
    <source>
        <dbReference type="Google" id="ProtNLM"/>
    </source>
</evidence>
<evidence type="ECO:0000313" key="2">
    <source>
        <dbReference type="Proteomes" id="UP001055200"/>
    </source>
</evidence>
<accession>A0ABY3TXP3</accession>
<sequence length="198" mass="20797">MRTIAIRDIRADALRRAAADKTLLGVTDSRVVIGVFCPIGQNWLLDMATHNSAELANAVAAGEQELRGTAALPTLEELRDPDSPPAQPQPLAAAAPLVEAFAAVSGTPEAAPVGQQLVGIGQLSAARLREAAADGQLLVVTDRRELIGIVVPVNQQLLAHLVAQNLPLLRRSVERGEAEYQSLVADTVSTAFGNAAMM</sequence>